<proteinExistence type="inferred from homology"/>
<evidence type="ECO:0000256" key="2">
    <source>
        <dbReference type="ARBA" id="ARBA00022729"/>
    </source>
</evidence>
<dbReference type="Proteomes" id="UP000012429">
    <property type="component" value="Unassembled WGS sequence"/>
</dbReference>
<keyword evidence="2 3" id="KW-0732">Signal</keyword>
<dbReference type="InterPro" id="IPR028082">
    <property type="entry name" value="Peripla_BP_I"/>
</dbReference>
<dbReference type="AlphaFoldDB" id="N6UG70"/>
<reference evidence="5 6" key="1">
    <citation type="journal article" date="2012" name="BMC Genomics">
        <title>Genomic basis of broad host range and environmental adaptability of Rhizobium tropici CIAT 899 and Rhizobium sp. PRF 81 which are used in inoculants for common bean (Phaseolus vulgaris L.).</title>
        <authorList>
            <person name="Ormeno-Orrillo E."/>
            <person name="Menna P."/>
            <person name="Almeida L.G."/>
            <person name="Ollero F.J."/>
            <person name="Nicolas M.F."/>
            <person name="Pains Rodrigues E."/>
            <person name="Shigueyoshi Nakatani A."/>
            <person name="Silva Batista J.S."/>
            <person name="Oliveira Chueire L.M."/>
            <person name="Souza R.C."/>
            <person name="Ribeiro Vasconcelos A.T."/>
            <person name="Megias M."/>
            <person name="Hungria M."/>
            <person name="Martinez-Romero E."/>
        </authorList>
    </citation>
    <scope>NUCLEOTIDE SEQUENCE [LARGE SCALE GENOMIC DNA]</scope>
    <source>
        <strain evidence="5 6">PRF 81</strain>
    </source>
</reference>
<keyword evidence="6" id="KW-1185">Reference proteome</keyword>
<comment type="similarity">
    <text evidence="1">Belongs to the leucine-binding protein family.</text>
</comment>
<feature type="chain" id="PRO_5004126172" evidence="3">
    <location>
        <begin position="30"/>
        <end position="367"/>
    </location>
</feature>
<protein>
    <submittedName>
        <fullName evidence="5">Putative amino acid ABC transporter, substrate-binding protein</fullName>
    </submittedName>
</protein>
<gene>
    <name evidence="5" type="ORF">RHSP_82457</name>
</gene>
<dbReference type="PANTHER" id="PTHR47151:SF2">
    <property type="entry name" value="AMINO ACID BINDING PROTEIN"/>
    <property type="match status" value="1"/>
</dbReference>
<dbReference type="STRING" id="363754.RHSP_82457"/>
<evidence type="ECO:0000256" key="3">
    <source>
        <dbReference type="SAM" id="SignalP"/>
    </source>
</evidence>
<feature type="domain" description="Leucine-binding protein" evidence="4">
    <location>
        <begin position="32"/>
        <end position="349"/>
    </location>
</feature>
<dbReference type="EMBL" id="AQHN01000010">
    <property type="protein sequence ID" value="ENN89158.1"/>
    <property type="molecule type" value="Genomic_DNA"/>
</dbReference>
<sequence>MVRDNRSMNVLRRLPLLFTLLSAAGSSYAAGIHIGVVAPQNGNFAMLGAEITAGANFEIQAQKDTATVVDEPCTEDGGRAAAEALIAAKAQIAIGFLCTETLEGALPRLKDAGIPAITVSVRSRILMEDALKNGWPLFRLAPVDGAEAAMAISTILKNWAAEPMALIDDGTIHGRELVGAIRNALEEKGLKPVFTDTYRPGQEQQIALVRRLKKAGATRVFVGGDRSDVAVIARDARSENIPLTVMGGDAMRAADQPVPLLEGVQAIALPDFTGLPAAQPTVQAMRAGGIEPDGYMLPAAAAAQIASQSAESAKAENKPIADKLVGTTFQTAIGPITFGQNHELTENFYRRQEWRGNAFVPMTTPSN</sequence>
<feature type="signal peptide" evidence="3">
    <location>
        <begin position="1"/>
        <end position="29"/>
    </location>
</feature>
<evidence type="ECO:0000256" key="1">
    <source>
        <dbReference type="ARBA" id="ARBA00010062"/>
    </source>
</evidence>
<dbReference type="PATRIC" id="fig|363754.4.peg.661"/>
<dbReference type="InterPro" id="IPR028081">
    <property type="entry name" value="Leu-bd"/>
</dbReference>
<comment type="caution">
    <text evidence="5">The sequence shown here is derived from an EMBL/GenBank/DDBJ whole genome shotgun (WGS) entry which is preliminary data.</text>
</comment>
<dbReference type="Gene3D" id="3.40.50.2300">
    <property type="match status" value="2"/>
</dbReference>
<dbReference type="Pfam" id="PF13458">
    <property type="entry name" value="Peripla_BP_6"/>
    <property type="match status" value="1"/>
</dbReference>
<evidence type="ECO:0000259" key="4">
    <source>
        <dbReference type="Pfam" id="PF13458"/>
    </source>
</evidence>
<organism evidence="5 6">
    <name type="scientific">Rhizobium freirei PRF 81</name>
    <dbReference type="NCBI Taxonomy" id="363754"/>
    <lineage>
        <taxon>Bacteria</taxon>
        <taxon>Pseudomonadati</taxon>
        <taxon>Pseudomonadota</taxon>
        <taxon>Alphaproteobacteria</taxon>
        <taxon>Hyphomicrobiales</taxon>
        <taxon>Rhizobiaceae</taxon>
        <taxon>Rhizobium/Agrobacterium group</taxon>
        <taxon>Rhizobium</taxon>
    </lineage>
</organism>
<accession>N6UG70</accession>
<dbReference type="PANTHER" id="PTHR47151">
    <property type="entry name" value="LEU/ILE/VAL-BINDING ABC TRANSPORTER SUBUNIT"/>
    <property type="match status" value="1"/>
</dbReference>
<evidence type="ECO:0000313" key="5">
    <source>
        <dbReference type="EMBL" id="ENN89158.1"/>
    </source>
</evidence>
<evidence type="ECO:0000313" key="6">
    <source>
        <dbReference type="Proteomes" id="UP000012429"/>
    </source>
</evidence>
<dbReference type="SUPFAM" id="SSF53822">
    <property type="entry name" value="Periplasmic binding protein-like I"/>
    <property type="match status" value="1"/>
</dbReference>
<name>N6UG70_9HYPH</name>